<dbReference type="InterPro" id="IPR003713">
    <property type="entry name" value="FliS"/>
</dbReference>
<proteinExistence type="inferred from homology"/>
<dbReference type="Gene3D" id="1.20.120.340">
    <property type="entry name" value="Flagellar protein FliS"/>
    <property type="match status" value="1"/>
</dbReference>
<evidence type="ECO:0000256" key="6">
    <source>
        <dbReference type="PIRNR" id="PIRNR039090"/>
    </source>
</evidence>
<dbReference type="CDD" id="cd16098">
    <property type="entry name" value="FliS"/>
    <property type="match status" value="1"/>
</dbReference>
<keyword evidence="7" id="KW-0966">Cell projection</keyword>
<dbReference type="SUPFAM" id="SSF101116">
    <property type="entry name" value="Flagellar export chaperone FliS"/>
    <property type="match status" value="1"/>
</dbReference>
<dbReference type="NCBIfam" id="TIGR00208">
    <property type="entry name" value="fliS"/>
    <property type="match status" value="1"/>
</dbReference>
<keyword evidence="7" id="KW-0282">Flagellum</keyword>
<comment type="similarity">
    <text evidence="2 6">Belongs to the FliS family.</text>
</comment>
<dbReference type="EMBL" id="CP151406">
    <property type="protein sequence ID" value="WZJ21172.1"/>
    <property type="molecule type" value="Genomic_DNA"/>
</dbReference>
<evidence type="ECO:0000313" key="7">
    <source>
        <dbReference type="EMBL" id="WZJ21172.1"/>
    </source>
</evidence>
<sequence>MFSSPIAAYKQIDLESEIRGADPHRLIILLFDGAESAMHQALACIEANDIPGRSNALMKAIDIILSGLSASLNVEEGGELAQNLKALYDYMVSRLIHANVHQDPNAIREVQKLLGEISGAWREMGENLRKGAA</sequence>
<accession>A0ABZ2XGX1</accession>
<dbReference type="Pfam" id="PF02561">
    <property type="entry name" value="FliS"/>
    <property type="match status" value="1"/>
</dbReference>
<evidence type="ECO:0000256" key="2">
    <source>
        <dbReference type="ARBA" id="ARBA00008787"/>
    </source>
</evidence>
<dbReference type="PANTHER" id="PTHR34773:SF1">
    <property type="entry name" value="FLAGELLAR SECRETION CHAPERONE FLIS"/>
    <property type="match status" value="1"/>
</dbReference>
<evidence type="ECO:0000256" key="3">
    <source>
        <dbReference type="ARBA" id="ARBA00022490"/>
    </source>
</evidence>
<dbReference type="RefSeq" id="WP_341743532.1">
    <property type="nucleotide sequence ID" value="NZ_CP151406.1"/>
</dbReference>
<keyword evidence="8" id="KW-1185">Reference proteome</keyword>
<dbReference type="Proteomes" id="UP001479520">
    <property type="component" value="Chromosome"/>
</dbReference>
<keyword evidence="4 6" id="KW-1005">Bacterial flagellum biogenesis</keyword>
<keyword evidence="7" id="KW-0969">Cilium</keyword>
<keyword evidence="3 6" id="KW-0963">Cytoplasm</keyword>
<evidence type="ECO:0000256" key="1">
    <source>
        <dbReference type="ARBA" id="ARBA00004514"/>
    </source>
</evidence>
<dbReference type="PANTHER" id="PTHR34773">
    <property type="entry name" value="FLAGELLAR SECRETION CHAPERONE FLIS"/>
    <property type="match status" value="1"/>
</dbReference>
<evidence type="ECO:0000313" key="8">
    <source>
        <dbReference type="Proteomes" id="UP001479520"/>
    </source>
</evidence>
<protein>
    <recommendedName>
        <fullName evidence="6">Flagellar secretion chaperone FliS</fullName>
    </recommendedName>
</protein>
<keyword evidence="5" id="KW-0143">Chaperone</keyword>
<evidence type="ECO:0000256" key="5">
    <source>
        <dbReference type="ARBA" id="ARBA00023186"/>
    </source>
</evidence>
<dbReference type="InterPro" id="IPR036584">
    <property type="entry name" value="FliS_sf"/>
</dbReference>
<evidence type="ECO:0000256" key="4">
    <source>
        <dbReference type="ARBA" id="ARBA00022795"/>
    </source>
</evidence>
<gene>
    <name evidence="7" type="primary">fliS</name>
    <name evidence="7" type="ORF">AADV58_14640</name>
</gene>
<name>A0ABZ2XGX1_9RHOO</name>
<organism evidence="7 8">
    <name type="scientific">Azonexus hydrophilus</name>
    <dbReference type="NCBI Taxonomy" id="418702"/>
    <lineage>
        <taxon>Bacteria</taxon>
        <taxon>Pseudomonadati</taxon>
        <taxon>Pseudomonadota</taxon>
        <taxon>Betaproteobacteria</taxon>
        <taxon>Rhodocyclales</taxon>
        <taxon>Azonexaceae</taxon>
        <taxon>Azonexus</taxon>
    </lineage>
</organism>
<dbReference type="PIRSF" id="PIRSF039090">
    <property type="entry name" value="Flis"/>
    <property type="match status" value="1"/>
</dbReference>
<reference evidence="7 8" key="1">
    <citation type="submission" date="2024-04" db="EMBL/GenBank/DDBJ databases">
        <title>Dissimilatory iodate-reducing microorganisms contribute to the enrichment of iodine in groundwater.</title>
        <authorList>
            <person name="Jiang Z."/>
        </authorList>
    </citation>
    <scope>NUCLEOTIDE SEQUENCE [LARGE SCALE GENOMIC DNA]</scope>
    <source>
        <strain evidence="7 8">NCP973</strain>
    </source>
</reference>
<comment type="subcellular location">
    <subcellularLocation>
        <location evidence="1 6">Cytoplasm</location>
        <location evidence="1 6">Cytosol</location>
    </subcellularLocation>
</comment>